<evidence type="ECO:0000313" key="1">
    <source>
        <dbReference type="EMBL" id="SMC81234.1"/>
    </source>
</evidence>
<protein>
    <submittedName>
        <fullName evidence="1">Methyltransferase domain-containing protein</fullName>
    </submittedName>
</protein>
<gene>
    <name evidence="1" type="ORF">SAMN06297397_2645</name>
</gene>
<organism evidence="1 2">
    <name type="scientific">Aristaeella lactis</name>
    <dbReference type="NCBI Taxonomy" id="3046383"/>
    <lineage>
        <taxon>Bacteria</taxon>
        <taxon>Bacillati</taxon>
        <taxon>Bacillota</taxon>
        <taxon>Clostridia</taxon>
        <taxon>Eubacteriales</taxon>
        <taxon>Aristaeellaceae</taxon>
        <taxon>Aristaeella</taxon>
    </lineage>
</organism>
<name>A0AC61PP56_9FIRM</name>
<sequence>MSEAIKRYRNVVDQPWGRMFYDLIYRQLDIPDDRSLEILDFGAGFCLTADHYAGHHKVTAVEPNEEMISLRVQENSYTLVPQGAEYLSEIEDSTFDVVLCHNVLEYVEDAESVLNQLVRVLKPGGILSVVKHNDLGRVVAYAVLNDDPRAALDLLCKEEAEDSMFGSRNVYENEHLVSFLADRMELADTYGIRTFFGLSSNNEIKYTDEWYRSMLELETKAGTMDEYRKIAFFNHLIFRKKPAII</sequence>
<dbReference type="EMBL" id="FWXZ01000006">
    <property type="protein sequence ID" value="SMC81234.1"/>
    <property type="molecule type" value="Genomic_DNA"/>
</dbReference>
<evidence type="ECO:0000313" key="2">
    <source>
        <dbReference type="Proteomes" id="UP000192328"/>
    </source>
</evidence>
<reference evidence="1" key="1">
    <citation type="submission" date="2017-04" db="EMBL/GenBank/DDBJ databases">
        <authorList>
            <person name="Varghese N."/>
            <person name="Submissions S."/>
        </authorList>
    </citation>
    <scope>NUCLEOTIDE SEQUENCE</scope>
    <source>
        <strain evidence="1">WTE2008</strain>
    </source>
</reference>
<dbReference type="Proteomes" id="UP000192328">
    <property type="component" value="Unassembled WGS sequence"/>
</dbReference>
<comment type="caution">
    <text evidence="1">The sequence shown here is derived from an EMBL/GenBank/DDBJ whole genome shotgun (WGS) entry which is preliminary data.</text>
</comment>
<keyword evidence="1" id="KW-0489">Methyltransferase</keyword>
<proteinExistence type="predicted"/>
<keyword evidence="1" id="KW-0808">Transferase</keyword>
<accession>A0AC61PP56</accession>
<keyword evidence="2" id="KW-1185">Reference proteome</keyword>